<evidence type="ECO:0000256" key="2">
    <source>
        <dbReference type="ARBA" id="ARBA00022475"/>
    </source>
</evidence>
<keyword evidence="4 6" id="KW-1133">Transmembrane helix</keyword>
<comment type="subcellular location">
    <subcellularLocation>
        <location evidence="1 6">Cell membrane</location>
        <topology evidence="1 6">Multi-pass membrane protein</topology>
    </subcellularLocation>
</comment>
<feature type="transmembrane region" description="Helical" evidence="6">
    <location>
        <begin position="195"/>
        <end position="216"/>
    </location>
</feature>
<feature type="transmembrane region" description="Helical" evidence="6">
    <location>
        <begin position="158"/>
        <end position="175"/>
    </location>
</feature>
<keyword evidence="2 6" id="KW-1003">Cell membrane</keyword>
<dbReference type="GO" id="GO:0050909">
    <property type="term" value="P:sensory perception of taste"/>
    <property type="evidence" value="ECO:0007669"/>
    <property type="project" value="InterPro"/>
</dbReference>
<keyword evidence="8" id="KW-1185">Reference proteome</keyword>
<keyword evidence="5 6" id="KW-0472">Membrane</keyword>
<dbReference type="InterPro" id="IPR013604">
    <property type="entry name" value="7TM_chemorcpt"/>
</dbReference>
<comment type="caution">
    <text evidence="6">Lacks conserved residue(s) required for the propagation of feature annotation.</text>
</comment>
<evidence type="ECO:0000256" key="3">
    <source>
        <dbReference type="ARBA" id="ARBA00022692"/>
    </source>
</evidence>
<comment type="similarity">
    <text evidence="6">Belongs to the insect chemoreceptor superfamily. Gustatory receptor (GR) family.</text>
</comment>
<comment type="function">
    <text evidence="6">Gustatory receptor which mediates acceptance or avoidance behavior, depending on its substrates.</text>
</comment>
<keyword evidence="3 6" id="KW-0812">Transmembrane</keyword>
<sequence>MCSRFFQCSNSLICIKVCDISEMFKTFTAHYVGFGFKGNIIKKSTDRRSWLCIDRHLLATLKCLDYLNKYFKCEIQITDPNIFEVGKYLNRSVLRNYRMGGKFKYLLEGKDRLIIEINHYRKQVPVYLPYLVCYSELTCILRGKLFGLYPFAGNYKNLSFCYSLVVWIALCYASIKVHNIFYEYSDTIPSSQKLLKYVILFETYVILITLVINIILSTNKSKRFFKILDLFHRFDELILQVQCSSNYKAQQFYVIYALLIWVYHISVMVMIFFDIFFLLFMWSTICLSSTIAILPYIICIRMLRHRYKLANKVFKNSISNPTTTTKCFYPTEVHNVFIELRNLTEEMQFVFFLVREAHNTIQESKKTVLIAHDTLRITSNTGIIKEFEVFVLSCWNNPIIFDVYDFFDLDYALLQSVTTKNLKRNVKIYKLLRVRSLDSPHPHKYDYISMCILKLPLVHDLSSPQKMNAVELIIASIVTYIVVLVQIQLAISSQ</sequence>
<evidence type="ECO:0000313" key="7">
    <source>
        <dbReference type="EMBL" id="KAE9526132.1"/>
    </source>
</evidence>
<keyword evidence="6" id="KW-0675">Receptor</keyword>
<evidence type="ECO:0000313" key="8">
    <source>
        <dbReference type="Proteomes" id="UP000475862"/>
    </source>
</evidence>
<dbReference type="GO" id="GO:0005886">
    <property type="term" value="C:plasma membrane"/>
    <property type="evidence" value="ECO:0007669"/>
    <property type="project" value="UniProtKB-SubCell"/>
</dbReference>
<feature type="transmembrane region" description="Helical" evidence="6">
    <location>
        <begin position="279"/>
        <end position="299"/>
    </location>
</feature>
<gene>
    <name evidence="7" type="ORF">AGLY_013763</name>
</gene>
<name>A0A6G0T6B4_APHGL</name>
<evidence type="ECO:0000256" key="1">
    <source>
        <dbReference type="ARBA" id="ARBA00004651"/>
    </source>
</evidence>
<evidence type="ECO:0000256" key="6">
    <source>
        <dbReference type="RuleBase" id="RU363108"/>
    </source>
</evidence>
<proteinExistence type="inferred from homology"/>
<dbReference type="OrthoDB" id="6615601at2759"/>
<evidence type="ECO:0000256" key="5">
    <source>
        <dbReference type="ARBA" id="ARBA00023136"/>
    </source>
</evidence>
<dbReference type="Proteomes" id="UP000475862">
    <property type="component" value="Unassembled WGS sequence"/>
</dbReference>
<dbReference type="Pfam" id="PF08395">
    <property type="entry name" value="7tm_7"/>
    <property type="match status" value="2"/>
</dbReference>
<accession>A0A6G0T6B4</accession>
<dbReference type="AlphaFoldDB" id="A0A6G0T6B4"/>
<reference evidence="7 8" key="1">
    <citation type="submission" date="2019-08" db="EMBL/GenBank/DDBJ databases">
        <title>The genome of the soybean aphid Biotype 1, its phylome, world population structure and adaptation to the North American continent.</title>
        <authorList>
            <person name="Giordano R."/>
            <person name="Donthu R.K."/>
            <person name="Hernandez A.G."/>
            <person name="Wright C.L."/>
            <person name="Zimin A.V."/>
        </authorList>
    </citation>
    <scope>NUCLEOTIDE SEQUENCE [LARGE SCALE GENOMIC DNA]</scope>
    <source>
        <tissue evidence="7">Whole aphids</tissue>
    </source>
</reference>
<evidence type="ECO:0000256" key="4">
    <source>
        <dbReference type="ARBA" id="ARBA00022989"/>
    </source>
</evidence>
<keyword evidence="6" id="KW-0807">Transducer</keyword>
<dbReference type="GO" id="GO:0007165">
    <property type="term" value="P:signal transduction"/>
    <property type="evidence" value="ECO:0007669"/>
    <property type="project" value="UniProtKB-KW"/>
</dbReference>
<comment type="caution">
    <text evidence="7">The sequence shown here is derived from an EMBL/GenBank/DDBJ whole genome shotgun (WGS) entry which is preliminary data.</text>
</comment>
<feature type="transmembrane region" description="Helical" evidence="6">
    <location>
        <begin position="472"/>
        <end position="491"/>
    </location>
</feature>
<organism evidence="7 8">
    <name type="scientific">Aphis glycines</name>
    <name type="common">Soybean aphid</name>
    <dbReference type="NCBI Taxonomy" id="307491"/>
    <lineage>
        <taxon>Eukaryota</taxon>
        <taxon>Metazoa</taxon>
        <taxon>Ecdysozoa</taxon>
        <taxon>Arthropoda</taxon>
        <taxon>Hexapoda</taxon>
        <taxon>Insecta</taxon>
        <taxon>Pterygota</taxon>
        <taxon>Neoptera</taxon>
        <taxon>Paraneoptera</taxon>
        <taxon>Hemiptera</taxon>
        <taxon>Sternorrhyncha</taxon>
        <taxon>Aphidomorpha</taxon>
        <taxon>Aphidoidea</taxon>
        <taxon>Aphididae</taxon>
        <taxon>Aphidini</taxon>
        <taxon>Aphis</taxon>
        <taxon>Aphis</taxon>
    </lineage>
</organism>
<feature type="transmembrane region" description="Helical" evidence="6">
    <location>
        <begin position="252"/>
        <end position="273"/>
    </location>
</feature>
<protein>
    <recommendedName>
        <fullName evidence="6">Gustatory receptor</fullName>
    </recommendedName>
</protein>
<dbReference type="EMBL" id="VYZN01000055">
    <property type="protein sequence ID" value="KAE9526132.1"/>
    <property type="molecule type" value="Genomic_DNA"/>
</dbReference>